<dbReference type="Gene3D" id="3.30.565.10">
    <property type="entry name" value="Histidine kinase-like ATPase, C-terminal domain"/>
    <property type="match status" value="1"/>
</dbReference>
<dbReference type="InterPro" id="IPR005467">
    <property type="entry name" value="His_kinase_dom"/>
</dbReference>
<evidence type="ECO:0000256" key="5">
    <source>
        <dbReference type="ARBA" id="ARBA00022777"/>
    </source>
</evidence>
<accession>A0ABP8FR15</accession>
<keyword evidence="6" id="KW-0902">Two-component regulatory system</keyword>
<evidence type="ECO:0000256" key="3">
    <source>
        <dbReference type="ARBA" id="ARBA00022553"/>
    </source>
</evidence>
<dbReference type="InterPro" id="IPR036097">
    <property type="entry name" value="HisK_dim/P_sf"/>
</dbReference>
<dbReference type="SMART" id="SM00388">
    <property type="entry name" value="HisKA"/>
    <property type="match status" value="1"/>
</dbReference>
<dbReference type="InterPro" id="IPR050351">
    <property type="entry name" value="BphY/WalK/GraS-like"/>
</dbReference>
<dbReference type="InterPro" id="IPR036890">
    <property type="entry name" value="HATPase_C_sf"/>
</dbReference>
<comment type="caution">
    <text evidence="9">The sequence shown here is derived from an EMBL/GenBank/DDBJ whole genome shotgun (WGS) entry which is preliminary data.</text>
</comment>
<evidence type="ECO:0000256" key="2">
    <source>
        <dbReference type="ARBA" id="ARBA00012438"/>
    </source>
</evidence>
<feature type="transmembrane region" description="Helical" evidence="7">
    <location>
        <begin position="130"/>
        <end position="156"/>
    </location>
</feature>
<dbReference type="Gene3D" id="1.10.287.130">
    <property type="match status" value="1"/>
</dbReference>
<dbReference type="EMBL" id="BAABFN010000002">
    <property type="protein sequence ID" value="GAA4309175.1"/>
    <property type="molecule type" value="Genomic_DNA"/>
</dbReference>
<evidence type="ECO:0000256" key="7">
    <source>
        <dbReference type="SAM" id="Phobius"/>
    </source>
</evidence>
<keyword evidence="7" id="KW-0812">Transmembrane</keyword>
<dbReference type="Proteomes" id="UP001501207">
    <property type="component" value="Unassembled WGS sequence"/>
</dbReference>
<evidence type="ECO:0000256" key="6">
    <source>
        <dbReference type="ARBA" id="ARBA00023012"/>
    </source>
</evidence>
<evidence type="ECO:0000313" key="10">
    <source>
        <dbReference type="Proteomes" id="UP001501207"/>
    </source>
</evidence>
<dbReference type="Pfam" id="PF00512">
    <property type="entry name" value="HisKA"/>
    <property type="match status" value="1"/>
</dbReference>
<evidence type="ECO:0000256" key="1">
    <source>
        <dbReference type="ARBA" id="ARBA00000085"/>
    </source>
</evidence>
<keyword evidence="10" id="KW-1185">Reference proteome</keyword>
<keyword evidence="4" id="KW-0808">Transferase</keyword>
<dbReference type="InterPro" id="IPR003594">
    <property type="entry name" value="HATPase_dom"/>
</dbReference>
<dbReference type="SUPFAM" id="SSF55874">
    <property type="entry name" value="ATPase domain of HSP90 chaperone/DNA topoisomerase II/histidine kinase"/>
    <property type="match status" value="1"/>
</dbReference>
<evidence type="ECO:0000259" key="8">
    <source>
        <dbReference type="PROSITE" id="PS50109"/>
    </source>
</evidence>
<dbReference type="CDD" id="cd00082">
    <property type="entry name" value="HisKA"/>
    <property type="match status" value="1"/>
</dbReference>
<sequence length="419" mass="47829">MKLLNYTSVRYLLFTALIFLISIPVFYVVLNRIFIHAIDRDLYQQAGEIPLHQNHIRSESDLALWKTLDNDLEIIPADSVKFLAGPFTEQRTVPGKEGKQDFRILQKKIHMLGKAYVVQIKSSLIEKEDLVQTILLIQLSLFFLMLIGAVGINYFINKKVWSPFYNTLFFLKNFDLEKTAIGMPENTPIQEFLQLNHSVHQLAVGVRNAYLSQKEFAENASHELQTPLAVLRSKLELLLQEKSLSQSQSMLIDDMYKVIDQLEILNNNLLFLSKMENSQFAFNERFDIGQVAAEVADELSFMMDAKSQKLTMHHDTNVSKSGNKSLFKVLITNLLRNAIQHSAKGSIISIQITETHTTIANPGEPLNINKESIFNRFTKGENQRGNGLGLAIAQKIATLHHLRLDYAYREGRHEFHISG</sequence>
<dbReference type="Pfam" id="PF02518">
    <property type="entry name" value="HATPase_c"/>
    <property type="match status" value="1"/>
</dbReference>
<keyword evidence="7" id="KW-0472">Membrane</keyword>
<evidence type="ECO:0000313" key="9">
    <source>
        <dbReference type="EMBL" id="GAA4309175.1"/>
    </source>
</evidence>
<keyword evidence="5" id="KW-0418">Kinase</keyword>
<dbReference type="InterPro" id="IPR003661">
    <property type="entry name" value="HisK_dim/P_dom"/>
</dbReference>
<protein>
    <recommendedName>
        <fullName evidence="2">histidine kinase</fullName>
        <ecNumber evidence="2">2.7.13.3</ecNumber>
    </recommendedName>
</protein>
<dbReference type="SMART" id="SM00387">
    <property type="entry name" value="HATPase_c"/>
    <property type="match status" value="1"/>
</dbReference>
<proteinExistence type="predicted"/>
<keyword evidence="3" id="KW-0597">Phosphoprotein</keyword>
<dbReference type="PANTHER" id="PTHR45453:SF1">
    <property type="entry name" value="PHOSPHATE REGULON SENSOR PROTEIN PHOR"/>
    <property type="match status" value="1"/>
</dbReference>
<keyword evidence="7" id="KW-1133">Transmembrane helix</keyword>
<dbReference type="EC" id="2.7.13.3" evidence="2"/>
<evidence type="ECO:0000256" key="4">
    <source>
        <dbReference type="ARBA" id="ARBA00022679"/>
    </source>
</evidence>
<reference evidence="10" key="1">
    <citation type="journal article" date="2019" name="Int. J. Syst. Evol. Microbiol.">
        <title>The Global Catalogue of Microorganisms (GCM) 10K type strain sequencing project: providing services to taxonomists for standard genome sequencing and annotation.</title>
        <authorList>
            <consortium name="The Broad Institute Genomics Platform"/>
            <consortium name="The Broad Institute Genome Sequencing Center for Infectious Disease"/>
            <person name="Wu L."/>
            <person name="Ma J."/>
        </authorList>
    </citation>
    <scope>NUCLEOTIDE SEQUENCE [LARGE SCALE GENOMIC DNA]</scope>
    <source>
        <strain evidence="10">JCM 17664</strain>
    </source>
</reference>
<organism evidence="9 10">
    <name type="scientific">Compostibacter hankyongensis</name>
    <dbReference type="NCBI Taxonomy" id="1007089"/>
    <lineage>
        <taxon>Bacteria</taxon>
        <taxon>Pseudomonadati</taxon>
        <taxon>Bacteroidota</taxon>
        <taxon>Chitinophagia</taxon>
        <taxon>Chitinophagales</taxon>
        <taxon>Chitinophagaceae</taxon>
        <taxon>Compostibacter</taxon>
    </lineage>
</organism>
<gene>
    <name evidence="9" type="ORF">GCM10023143_17020</name>
</gene>
<dbReference type="PANTHER" id="PTHR45453">
    <property type="entry name" value="PHOSPHATE REGULON SENSOR PROTEIN PHOR"/>
    <property type="match status" value="1"/>
</dbReference>
<comment type="catalytic activity">
    <reaction evidence="1">
        <text>ATP + protein L-histidine = ADP + protein N-phospho-L-histidine.</text>
        <dbReference type="EC" id="2.7.13.3"/>
    </reaction>
</comment>
<dbReference type="PROSITE" id="PS50109">
    <property type="entry name" value="HIS_KIN"/>
    <property type="match status" value="1"/>
</dbReference>
<name>A0ABP8FR15_9BACT</name>
<feature type="transmembrane region" description="Helical" evidence="7">
    <location>
        <begin position="12"/>
        <end position="30"/>
    </location>
</feature>
<dbReference type="SUPFAM" id="SSF47384">
    <property type="entry name" value="Homodimeric domain of signal transducing histidine kinase"/>
    <property type="match status" value="1"/>
</dbReference>
<feature type="domain" description="Histidine kinase" evidence="8">
    <location>
        <begin position="219"/>
        <end position="419"/>
    </location>
</feature>